<feature type="transmembrane region" description="Helical" evidence="9">
    <location>
        <begin position="398"/>
        <end position="428"/>
    </location>
</feature>
<evidence type="ECO:0000256" key="4">
    <source>
        <dbReference type="ARBA" id="ARBA00022692"/>
    </source>
</evidence>
<feature type="transmembrane region" description="Helical" evidence="9">
    <location>
        <begin position="31"/>
        <end position="52"/>
    </location>
</feature>
<evidence type="ECO:0000256" key="2">
    <source>
        <dbReference type="ARBA" id="ARBA00008974"/>
    </source>
</evidence>
<gene>
    <name evidence="10" type="ORF">ACFFNX_47040</name>
</gene>
<feature type="transmembrane region" description="Helical" evidence="9">
    <location>
        <begin position="448"/>
        <end position="469"/>
    </location>
</feature>
<dbReference type="Gene3D" id="1.10.4160.10">
    <property type="entry name" value="Hydantoin permease"/>
    <property type="match status" value="1"/>
</dbReference>
<evidence type="ECO:0000256" key="7">
    <source>
        <dbReference type="PIRNR" id="PIRNR002744"/>
    </source>
</evidence>
<feature type="transmembrane region" description="Helical" evidence="9">
    <location>
        <begin position="354"/>
        <end position="377"/>
    </location>
</feature>
<dbReference type="PANTHER" id="PTHR31806">
    <property type="entry name" value="PURINE-CYTOSINE PERMEASE FCY2-RELATED"/>
    <property type="match status" value="1"/>
</dbReference>
<organism evidence="10 11">
    <name type="scientific">Actinoallomurus acaciae</name>
    <dbReference type="NCBI Taxonomy" id="502577"/>
    <lineage>
        <taxon>Bacteria</taxon>
        <taxon>Bacillati</taxon>
        <taxon>Actinomycetota</taxon>
        <taxon>Actinomycetes</taxon>
        <taxon>Streptosporangiales</taxon>
        <taxon>Thermomonosporaceae</taxon>
        <taxon>Actinoallomurus</taxon>
    </lineage>
</organism>
<dbReference type="EMBL" id="JBHLZP010000792">
    <property type="protein sequence ID" value="MFB9839727.1"/>
    <property type="molecule type" value="Genomic_DNA"/>
</dbReference>
<feature type="transmembrane region" description="Helical" evidence="9">
    <location>
        <begin position="58"/>
        <end position="81"/>
    </location>
</feature>
<proteinExistence type="inferred from homology"/>
<protein>
    <submittedName>
        <fullName evidence="10">Purine-cytosine permease family protein</fullName>
    </submittedName>
</protein>
<comment type="subcellular location">
    <subcellularLocation>
        <location evidence="1">Membrane</location>
        <topology evidence="1">Multi-pass membrane protein</topology>
    </subcellularLocation>
</comment>
<evidence type="ECO:0000256" key="5">
    <source>
        <dbReference type="ARBA" id="ARBA00022989"/>
    </source>
</evidence>
<feature type="transmembrane region" description="Helical" evidence="9">
    <location>
        <begin position="245"/>
        <end position="268"/>
    </location>
</feature>
<evidence type="ECO:0000256" key="9">
    <source>
        <dbReference type="SAM" id="Phobius"/>
    </source>
</evidence>
<feature type="transmembrane region" description="Helical" evidence="9">
    <location>
        <begin position="204"/>
        <end position="225"/>
    </location>
</feature>
<sequence length="487" mass="50893">MTSDNKVGAVETRGIEPVPDGDRRGNPLQLFWVWFAANISILGLPLGATLVALRGMNIWQAVLVGAIGSFGSFAVVGLISVAGKWGGAPSMTLSRAVFGPQGNHGPTLVSWLSRVGWEVVNTTTAAYALLAILHIAFGVGANSVLTVVCLLAFVALTLLVSGLGHATLVWIQQRATYVFGALNLIVGGFLVTKVHWHTVLHAPAAPMSVMIAGIGVIAGGTGIGWANAGADMARYQPRRVPGRRIVAAAAAGAGIPLVLLISLGGLLSTGDHTLAAASDPVAAIQAMLPSWMAIPYLLTAFGGLLLSNHLSVYSAGLTMITLGIRVRRVIAVGADVVLTLAGGVYLMLIAKNFYGPFITFISLLAVAITSWVAVFLVDMLTRREYDPAGLMDTTRGGVYWHHGGVAWSAFVAWAAGIVMGLLLTVAQTSETDVWFAGPLSKTWPARNGLGWLVAFAVAAAIYLVLQAVTRRGAASRETRTPMSEVAS</sequence>
<keyword evidence="3 7" id="KW-0813">Transport</keyword>
<dbReference type="InterPro" id="IPR001248">
    <property type="entry name" value="Pur-cyt_permease"/>
</dbReference>
<reference evidence="10 11" key="1">
    <citation type="submission" date="2024-09" db="EMBL/GenBank/DDBJ databases">
        <authorList>
            <person name="Sun Q."/>
            <person name="Mori K."/>
        </authorList>
    </citation>
    <scope>NUCLEOTIDE SEQUENCE [LARGE SCALE GENOMIC DNA]</scope>
    <source>
        <strain evidence="10 11">TBRC 0563</strain>
    </source>
</reference>
<evidence type="ECO:0000256" key="3">
    <source>
        <dbReference type="ARBA" id="ARBA00022448"/>
    </source>
</evidence>
<dbReference type="RefSeq" id="WP_378212904.1">
    <property type="nucleotide sequence ID" value="NZ_JBHLZP010000792.1"/>
</dbReference>
<keyword evidence="11" id="KW-1185">Reference proteome</keyword>
<evidence type="ECO:0000313" key="11">
    <source>
        <dbReference type="Proteomes" id="UP001589627"/>
    </source>
</evidence>
<name>A0ABV5YXC7_9ACTN</name>
<keyword evidence="5 9" id="KW-1133">Transmembrane helix</keyword>
<evidence type="ECO:0000256" key="6">
    <source>
        <dbReference type="ARBA" id="ARBA00023136"/>
    </source>
</evidence>
<dbReference type="PANTHER" id="PTHR31806:SF1">
    <property type="entry name" value="PURINE-CYTOSINE PERMEASE FCY2-RELATED"/>
    <property type="match status" value="1"/>
</dbReference>
<comment type="similarity">
    <text evidence="2 7">Belongs to the purine-cytosine permease (2.A.39) family.</text>
</comment>
<dbReference type="PIRSF" id="PIRSF002744">
    <property type="entry name" value="Pur-cyt_permease"/>
    <property type="match status" value="1"/>
</dbReference>
<evidence type="ECO:0000256" key="8">
    <source>
        <dbReference type="SAM" id="MobiDB-lite"/>
    </source>
</evidence>
<feature type="transmembrane region" description="Helical" evidence="9">
    <location>
        <begin position="143"/>
        <end position="163"/>
    </location>
</feature>
<keyword evidence="6 7" id="KW-0472">Membrane</keyword>
<evidence type="ECO:0000256" key="1">
    <source>
        <dbReference type="ARBA" id="ARBA00004141"/>
    </source>
</evidence>
<keyword evidence="4 9" id="KW-0812">Transmembrane</keyword>
<dbReference type="Pfam" id="PF02133">
    <property type="entry name" value="Transp_cyt_pur"/>
    <property type="match status" value="1"/>
</dbReference>
<feature type="region of interest" description="Disordered" evidence="8">
    <location>
        <begin position="1"/>
        <end position="20"/>
    </location>
</feature>
<dbReference type="InterPro" id="IPR026030">
    <property type="entry name" value="Pur-cyt_permease_Fcy2/21/22"/>
</dbReference>
<feature type="transmembrane region" description="Helical" evidence="9">
    <location>
        <begin position="288"/>
        <end position="308"/>
    </location>
</feature>
<accession>A0ABV5YXC7</accession>
<evidence type="ECO:0000313" key="10">
    <source>
        <dbReference type="EMBL" id="MFB9839727.1"/>
    </source>
</evidence>
<feature type="transmembrane region" description="Helical" evidence="9">
    <location>
        <begin position="175"/>
        <end position="192"/>
    </location>
</feature>
<feature type="transmembrane region" description="Helical" evidence="9">
    <location>
        <begin position="329"/>
        <end position="348"/>
    </location>
</feature>
<comment type="caution">
    <text evidence="10">The sequence shown here is derived from an EMBL/GenBank/DDBJ whole genome shotgun (WGS) entry which is preliminary data.</text>
</comment>
<dbReference type="Proteomes" id="UP001589627">
    <property type="component" value="Unassembled WGS sequence"/>
</dbReference>